<reference evidence="10 11" key="1">
    <citation type="journal article" date="2019" name="Sci. Rep.">
        <title>Comparative genomics of chytrid fungi reveal insights into the obligate biotrophic and pathogenic lifestyle of Synchytrium endobioticum.</title>
        <authorList>
            <person name="van de Vossenberg B.T.L.H."/>
            <person name="Warris S."/>
            <person name="Nguyen H.D.T."/>
            <person name="van Gent-Pelzer M.P.E."/>
            <person name="Joly D.L."/>
            <person name="van de Geest H.C."/>
            <person name="Bonants P.J.M."/>
            <person name="Smith D.S."/>
            <person name="Levesque C.A."/>
            <person name="van der Lee T.A.J."/>
        </authorList>
    </citation>
    <scope>NUCLEOTIDE SEQUENCE [LARGE SCALE GENOMIC DNA]</scope>
    <source>
        <strain evidence="10 11">MB42</strain>
    </source>
</reference>
<evidence type="ECO:0000256" key="7">
    <source>
        <dbReference type="PROSITE-ProRule" id="PRU00175"/>
    </source>
</evidence>
<keyword evidence="6" id="KW-0862">Zinc</keyword>
<dbReference type="PROSITE" id="PS50089">
    <property type="entry name" value="ZF_RING_2"/>
    <property type="match status" value="1"/>
</dbReference>
<dbReference type="InterPro" id="IPR031127">
    <property type="entry name" value="E3_UB_ligase_RBR"/>
</dbReference>
<dbReference type="Gene3D" id="1.20.120.1750">
    <property type="match status" value="1"/>
</dbReference>
<keyword evidence="1" id="KW-0808">Transferase</keyword>
<dbReference type="VEuPathDB" id="FungiDB:SeMB42_g00538"/>
<comment type="caution">
    <text evidence="10">The sequence shown here is derived from an EMBL/GenBank/DDBJ whole genome shotgun (WGS) entry which is preliminary data.</text>
</comment>
<dbReference type="GO" id="GO:0008270">
    <property type="term" value="F:zinc ion binding"/>
    <property type="evidence" value="ECO:0007669"/>
    <property type="project" value="UniProtKB-KW"/>
</dbReference>
<protein>
    <recommendedName>
        <fullName evidence="12">RING-type domain-containing protein</fullName>
    </recommendedName>
</protein>
<proteinExistence type="predicted"/>
<sequence>MAAVDSDSEDREMNNEYRGMESWIYERCSICFDHILDFSLANCRDQFCRPCFTKYISILVDSSWGLQPKRITCPVCSDLLERADWVRFVDDPRTIQKYDMANRPFRVREVPCHSCAKDVCVATPPLFGRVDRESKANEILSTYRTILSDGDENMMNADPPLPLSTTALTLYTRFEADLNNILAGGSVSLIDVYRNICDDLPISRSVKRNPTASPAASQQYHVAPPTFMLATRMMKDLITLETRPDSWRYLNVLQLQKFPFALCTSCDNATCTACGDASHYSLTCHDAIHRRLATETNTENRETLQWKLNFTKTCPRCGICITRDEGCFRVDCAHCGFKWCWSCGHEFDDKHGYYTCQKSPSTGGTVAIQKGDDSKPELGVPNVTLIHSKMSTIAAKFGM</sequence>
<dbReference type="Proteomes" id="UP000317494">
    <property type="component" value="Unassembled WGS sequence"/>
</dbReference>
<dbReference type="EMBL" id="QEAN01000011">
    <property type="protein sequence ID" value="TPX53908.1"/>
    <property type="molecule type" value="Genomic_DNA"/>
</dbReference>
<evidence type="ECO:0000259" key="9">
    <source>
        <dbReference type="PROSITE" id="PS51873"/>
    </source>
</evidence>
<evidence type="ECO:0000259" key="8">
    <source>
        <dbReference type="PROSITE" id="PS50089"/>
    </source>
</evidence>
<accession>A0A507DSG7</accession>
<evidence type="ECO:0000256" key="3">
    <source>
        <dbReference type="ARBA" id="ARBA00022737"/>
    </source>
</evidence>
<evidence type="ECO:0000256" key="5">
    <source>
        <dbReference type="ARBA" id="ARBA00022786"/>
    </source>
</evidence>
<dbReference type="InterPro" id="IPR044066">
    <property type="entry name" value="TRIAD_supradom"/>
</dbReference>
<evidence type="ECO:0000256" key="4">
    <source>
        <dbReference type="ARBA" id="ARBA00022771"/>
    </source>
</evidence>
<keyword evidence="2" id="KW-0479">Metal-binding</keyword>
<evidence type="ECO:0000313" key="11">
    <source>
        <dbReference type="Proteomes" id="UP000317494"/>
    </source>
</evidence>
<feature type="domain" description="RING-type" evidence="9">
    <location>
        <begin position="24"/>
        <end position="360"/>
    </location>
</feature>
<evidence type="ECO:0000256" key="1">
    <source>
        <dbReference type="ARBA" id="ARBA00022679"/>
    </source>
</evidence>
<keyword evidence="11" id="KW-1185">Reference proteome</keyword>
<keyword evidence="3" id="KW-0677">Repeat</keyword>
<feature type="domain" description="RING-type" evidence="8">
    <location>
        <begin position="28"/>
        <end position="77"/>
    </location>
</feature>
<evidence type="ECO:0000256" key="2">
    <source>
        <dbReference type="ARBA" id="ARBA00022723"/>
    </source>
</evidence>
<dbReference type="InterPro" id="IPR013083">
    <property type="entry name" value="Znf_RING/FYVE/PHD"/>
</dbReference>
<gene>
    <name evidence="10" type="ORF">SeMB42_g00538</name>
</gene>
<dbReference type="Gene3D" id="3.30.40.10">
    <property type="entry name" value="Zinc/RING finger domain, C3HC4 (zinc finger)"/>
    <property type="match status" value="1"/>
</dbReference>
<dbReference type="Pfam" id="PF26200">
    <property type="entry name" value="Rcat_RNF216"/>
    <property type="match status" value="1"/>
</dbReference>
<evidence type="ECO:0000256" key="6">
    <source>
        <dbReference type="ARBA" id="ARBA00022833"/>
    </source>
</evidence>
<evidence type="ECO:0000313" key="10">
    <source>
        <dbReference type="EMBL" id="TPX53908.1"/>
    </source>
</evidence>
<dbReference type="InterPro" id="IPR001841">
    <property type="entry name" value="Znf_RING"/>
</dbReference>
<dbReference type="PROSITE" id="PS51873">
    <property type="entry name" value="TRIAD"/>
    <property type="match status" value="1"/>
</dbReference>
<dbReference type="AlphaFoldDB" id="A0A507DSG7"/>
<organism evidence="10 11">
    <name type="scientific">Synchytrium endobioticum</name>
    <dbReference type="NCBI Taxonomy" id="286115"/>
    <lineage>
        <taxon>Eukaryota</taxon>
        <taxon>Fungi</taxon>
        <taxon>Fungi incertae sedis</taxon>
        <taxon>Chytridiomycota</taxon>
        <taxon>Chytridiomycota incertae sedis</taxon>
        <taxon>Chytridiomycetes</taxon>
        <taxon>Synchytriales</taxon>
        <taxon>Synchytriaceae</taxon>
        <taxon>Synchytrium</taxon>
    </lineage>
</organism>
<keyword evidence="4 7" id="KW-0863">Zinc-finger</keyword>
<name>A0A507DSG7_9FUNG</name>
<dbReference type="CDD" id="cd20336">
    <property type="entry name" value="Rcat_RBR"/>
    <property type="match status" value="1"/>
</dbReference>
<evidence type="ECO:0008006" key="12">
    <source>
        <dbReference type="Google" id="ProtNLM"/>
    </source>
</evidence>
<dbReference type="STRING" id="286115.A0A507DSG7"/>
<dbReference type="PANTHER" id="PTHR11685">
    <property type="entry name" value="RBR FAMILY RING FINGER AND IBR DOMAIN-CONTAINING"/>
    <property type="match status" value="1"/>
</dbReference>
<dbReference type="GO" id="GO:0004842">
    <property type="term" value="F:ubiquitin-protein transferase activity"/>
    <property type="evidence" value="ECO:0007669"/>
    <property type="project" value="InterPro"/>
</dbReference>
<dbReference type="SUPFAM" id="SSF57850">
    <property type="entry name" value="RING/U-box"/>
    <property type="match status" value="2"/>
</dbReference>
<keyword evidence="5" id="KW-0833">Ubl conjugation pathway</keyword>
<dbReference type="GO" id="GO:0016567">
    <property type="term" value="P:protein ubiquitination"/>
    <property type="evidence" value="ECO:0007669"/>
    <property type="project" value="InterPro"/>
</dbReference>